<name>A0A7K1UW75_9NOCA</name>
<dbReference type="AlphaFoldDB" id="A0A7K1UW75"/>
<comment type="caution">
    <text evidence="2">The sequence shown here is derived from an EMBL/GenBank/DDBJ whole genome shotgun (WGS) entry which is preliminary data.</text>
</comment>
<sequence>MTTTPKPALKRAVMVASAFALAAGALQLGTAPAYAVTGPTAKYDCQDLQKTGNVVPGDEIACTLTVSTAGNDTFSNVVAEVTIPTGTVYESGGTRQGTQKVAFDLGEITKAKSGSATLTVMVDGQTPAKTAVSSDAVVKGFAPNGAFTTNTTSNTLVTTRVDAGQDTKLVAKVGRASVNTFGRAETPITNLVDAPAGVTPKIELVTNAEPKKNYISSAISADGQKITWTALCTATPTEKTQSFTVKITATGQQSIEATETVLLGDNVANQGFAPPAACAQKP</sequence>
<keyword evidence="3" id="KW-1185">Reference proteome</keyword>
<protein>
    <submittedName>
        <fullName evidence="2">DUF11 domain-containing protein</fullName>
    </submittedName>
</protein>
<evidence type="ECO:0000313" key="2">
    <source>
        <dbReference type="EMBL" id="MVU78585.1"/>
    </source>
</evidence>
<organism evidence="2 3">
    <name type="scientific">Nocardia terrae</name>
    <dbReference type="NCBI Taxonomy" id="2675851"/>
    <lineage>
        <taxon>Bacteria</taxon>
        <taxon>Bacillati</taxon>
        <taxon>Actinomycetota</taxon>
        <taxon>Actinomycetes</taxon>
        <taxon>Mycobacteriales</taxon>
        <taxon>Nocardiaceae</taxon>
        <taxon>Nocardia</taxon>
    </lineage>
</organism>
<proteinExistence type="predicted"/>
<dbReference type="Proteomes" id="UP000466794">
    <property type="component" value="Unassembled WGS sequence"/>
</dbReference>
<evidence type="ECO:0000313" key="3">
    <source>
        <dbReference type="Proteomes" id="UP000466794"/>
    </source>
</evidence>
<feature type="signal peptide" evidence="1">
    <location>
        <begin position="1"/>
        <end position="35"/>
    </location>
</feature>
<evidence type="ECO:0000256" key="1">
    <source>
        <dbReference type="SAM" id="SignalP"/>
    </source>
</evidence>
<gene>
    <name evidence="2" type="ORF">GPX89_15175</name>
</gene>
<accession>A0A7K1UW75</accession>
<dbReference type="EMBL" id="WRPP01000002">
    <property type="protein sequence ID" value="MVU78585.1"/>
    <property type="molecule type" value="Genomic_DNA"/>
</dbReference>
<keyword evidence="1" id="KW-0732">Signal</keyword>
<reference evidence="2 3" key="1">
    <citation type="submission" date="2019-12" db="EMBL/GenBank/DDBJ databases">
        <title>Nocardia sp. nov. ET3-3 isolated from soil.</title>
        <authorList>
            <person name="Kanchanasin P."/>
            <person name="Tanasupawat S."/>
            <person name="Yuki M."/>
            <person name="Kudo T."/>
        </authorList>
    </citation>
    <scope>NUCLEOTIDE SEQUENCE [LARGE SCALE GENOMIC DNA]</scope>
    <source>
        <strain evidence="2 3">ET3-3</strain>
    </source>
</reference>
<dbReference type="RefSeq" id="WP_157388034.1">
    <property type="nucleotide sequence ID" value="NZ_WRPP01000002.1"/>
</dbReference>
<feature type="chain" id="PRO_5029886767" evidence="1">
    <location>
        <begin position="36"/>
        <end position="282"/>
    </location>
</feature>